<evidence type="ECO:0000313" key="15">
    <source>
        <dbReference type="EMBL" id="AFM06062.1"/>
    </source>
</evidence>
<evidence type="ECO:0000256" key="6">
    <source>
        <dbReference type="ARBA" id="ARBA00022741"/>
    </source>
</evidence>
<feature type="domain" description="HD" evidence="13">
    <location>
        <begin position="280"/>
        <end position="398"/>
    </location>
</feature>
<dbReference type="eggNOG" id="COG0617">
    <property type="taxonomic scope" value="Bacteria"/>
</dbReference>
<keyword evidence="16" id="KW-1185">Reference proteome</keyword>
<dbReference type="InterPro" id="IPR006674">
    <property type="entry name" value="HD_domain"/>
</dbReference>
<keyword evidence="3" id="KW-0819">tRNA processing</keyword>
<evidence type="ECO:0000313" key="16">
    <source>
        <dbReference type="Proteomes" id="UP000006054"/>
    </source>
</evidence>
<keyword evidence="6" id="KW-0547">Nucleotide-binding</keyword>
<evidence type="ECO:0000259" key="13">
    <source>
        <dbReference type="Pfam" id="PF01966"/>
    </source>
</evidence>
<dbReference type="GO" id="GO:0003723">
    <property type="term" value="F:RNA binding"/>
    <property type="evidence" value="ECO:0007669"/>
    <property type="project" value="UniProtKB-KW"/>
</dbReference>
<dbReference type="CDD" id="cd05398">
    <property type="entry name" value="NT_ClassII-CCAase"/>
    <property type="match status" value="1"/>
</dbReference>
<name>I4AQ27_BERLS</name>
<dbReference type="InterPro" id="IPR050124">
    <property type="entry name" value="tRNA_CCA-adding_enzyme"/>
</dbReference>
<comment type="cofactor">
    <cofactor evidence="1">
        <name>Mg(2+)</name>
        <dbReference type="ChEBI" id="CHEBI:18420"/>
    </cofactor>
</comment>
<keyword evidence="2 11" id="KW-0808">Transferase</keyword>
<dbReference type="PANTHER" id="PTHR47545:SF1">
    <property type="entry name" value="MULTIFUNCTIONAL CCA PROTEIN"/>
    <property type="match status" value="1"/>
</dbReference>
<dbReference type="InterPro" id="IPR002646">
    <property type="entry name" value="PolA_pol_head_dom"/>
</dbReference>
<dbReference type="HOGENOM" id="CLU_015961_6_1_10"/>
<dbReference type="PATRIC" id="fig|880071.3.peg.3757"/>
<dbReference type="InterPro" id="IPR032828">
    <property type="entry name" value="PolyA_RNA-bd"/>
</dbReference>
<dbReference type="SUPFAM" id="SSF81301">
    <property type="entry name" value="Nucleotidyltransferase"/>
    <property type="match status" value="1"/>
</dbReference>
<dbReference type="AlphaFoldDB" id="I4AQ27"/>
<dbReference type="Pfam" id="PF01743">
    <property type="entry name" value="PolyA_pol"/>
    <property type="match status" value="1"/>
</dbReference>
<dbReference type="SUPFAM" id="SSF81891">
    <property type="entry name" value="Poly A polymerase C-terminal region-like"/>
    <property type="match status" value="1"/>
</dbReference>
<dbReference type="CDD" id="cd00077">
    <property type="entry name" value="HDc"/>
    <property type="match status" value="1"/>
</dbReference>
<feature type="domain" description="tRNA nucleotidyltransferase/poly(A) polymerase RNA and SrmB- binding" evidence="14">
    <location>
        <begin position="203"/>
        <end position="263"/>
    </location>
</feature>
<dbReference type="GO" id="GO:0008033">
    <property type="term" value="P:tRNA processing"/>
    <property type="evidence" value="ECO:0007669"/>
    <property type="project" value="UniProtKB-KW"/>
</dbReference>
<evidence type="ECO:0000256" key="3">
    <source>
        <dbReference type="ARBA" id="ARBA00022694"/>
    </source>
</evidence>
<dbReference type="InterPro" id="IPR043519">
    <property type="entry name" value="NT_sf"/>
</dbReference>
<dbReference type="GO" id="GO:0016779">
    <property type="term" value="F:nucleotidyltransferase activity"/>
    <property type="evidence" value="ECO:0007669"/>
    <property type="project" value="UniProtKB-KW"/>
</dbReference>
<evidence type="ECO:0000259" key="12">
    <source>
        <dbReference type="Pfam" id="PF01743"/>
    </source>
</evidence>
<evidence type="ECO:0000256" key="1">
    <source>
        <dbReference type="ARBA" id="ARBA00001946"/>
    </source>
</evidence>
<keyword evidence="9" id="KW-0460">Magnesium</keyword>
<dbReference type="PANTHER" id="PTHR47545">
    <property type="entry name" value="MULTIFUNCTIONAL CCA PROTEIN"/>
    <property type="match status" value="1"/>
</dbReference>
<dbReference type="EMBL" id="CP003345">
    <property type="protein sequence ID" value="AFM06062.1"/>
    <property type="molecule type" value="Genomic_DNA"/>
</dbReference>
<evidence type="ECO:0000256" key="9">
    <source>
        <dbReference type="ARBA" id="ARBA00022842"/>
    </source>
</evidence>
<evidence type="ECO:0000256" key="8">
    <source>
        <dbReference type="ARBA" id="ARBA00022840"/>
    </source>
</evidence>
<dbReference type="OrthoDB" id="9805698at2"/>
<keyword evidence="10 11" id="KW-0694">RNA-binding</keyword>
<comment type="similarity">
    <text evidence="11">Belongs to the tRNA nucleotidyltransferase/poly(A) polymerase family.</text>
</comment>
<dbReference type="InterPro" id="IPR003607">
    <property type="entry name" value="HD/PDEase_dom"/>
</dbReference>
<keyword evidence="4" id="KW-0548">Nucleotidyltransferase</keyword>
<dbReference type="NCBIfam" id="TIGR00277">
    <property type="entry name" value="HDIG"/>
    <property type="match status" value="1"/>
</dbReference>
<dbReference type="RefSeq" id="WP_014799486.1">
    <property type="nucleotide sequence ID" value="NC_018018.1"/>
</dbReference>
<dbReference type="GO" id="GO:0005524">
    <property type="term" value="F:ATP binding"/>
    <property type="evidence" value="ECO:0007669"/>
    <property type="project" value="UniProtKB-KW"/>
</dbReference>
<dbReference type="GO" id="GO:0042245">
    <property type="term" value="P:RNA repair"/>
    <property type="evidence" value="ECO:0007669"/>
    <property type="project" value="UniProtKB-KW"/>
</dbReference>
<evidence type="ECO:0000256" key="2">
    <source>
        <dbReference type="ARBA" id="ARBA00022679"/>
    </source>
</evidence>
<keyword evidence="7" id="KW-0692">RNA repair</keyword>
<dbReference type="GO" id="GO:0046872">
    <property type="term" value="F:metal ion binding"/>
    <property type="evidence" value="ECO:0007669"/>
    <property type="project" value="UniProtKB-KW"/>
</dbReference>
<dbReference type="KEGG" id="fli:Fleli_3750"/>
<keyword evidence="8" id="KW-0067">ATP-binding</keyword>
<proteinExistence type="inferred from homology"/>
<dbReference type="Pfam" id="PF01966">
    <property type="entry name" value="HD"/>
    <property type="match status" value="1"/>
</dbReference>
<dbReference type="InterPro" id="IPR006675">
    <property type="entry name" value="HDIG_dom"/>
</dbReference>
<keyword evidence="5" id="KW-0479">Metal-binding</keyword>
<protein>
    <submittedName>
        <fullName evidence="15">Putative domain HDIG-containing protein</fullName>
    </submittedName>
</protein>
<evidence type="ECO:0000256" key="7">
    <source>
        <dbReference type="ARBA" id="ARBA00022800"/>
    </source>
</evidence>
<gene>
    <name evidence="15" type="ordered locus">Fleli_3750</name>
</gene>
<dbReference type="Pfam" id="PF12627">
    <property type="entry name" value="PolyA_pol_RNAbd"/>
    <property type="match status" value="1"/>
</dbReference>
<dbReference type="STRING" id="880071.Fleli_3750"/>
<reference evidence="16" key="1">
    <citation type="submission" date="2012-06" db="EMBL/GenBank/DDBJ databases">
        <title>The complete genome of Flexibacter litoralis DSM 6794.</title>
        <authorList>
            <person name="Lucas S."/>
            <person name="Copeland A."/>
            <person name="Lapidus A."/>
            <person name="Glavina del Rio T."/>
            <person name="Dalin E."/>
            <person name="Tice H."/>
            <person name="Bruce D."/>
            <person name="Goodwin L."/>
            <person name="Pitluck S."/>
            <person name="Peters L."/>
            <person name="Ovchinnikova G."/>
            <person name="Lu M."/>
            <person name="Kyrpides N."/>
            <person name="Mavromatis K."/>
            <person name="Ivanova N."/>
            <person name="Brettin T."/>
            <person name="Detter J.C."/>
            <person name="Han C."/>
            <person name="Larimer F."/>
            <person name="Land M."/>
            <person name="Hauser L."/>
            <person name="Markowitz V."/>
            <person name="Cheng J.-F."/>
            <person name="Hugenholtz P."/>
            <person name="Woyke T."/>
            <person name="Wu D."/>
            <person name="Spring S."/>
            <person name="Lang E."/>
            <person name="Kopitz M."/>
            <person name="Brambilla E."/>
            <person name="Klenk H.-P."/>
            <person name="Eisen J.A."/>
        </authorList>
    </citation>
    <scope>NUCLEOTIDE SEQUENCE [LARGE SCALE GENOMIC DNA]</scope>
    <source>
        <strain evidence="16">ATCC 23117 / DSM 6794 / NBRC 15988 / NCIMB 1366 / Sio-4</strain>
    </source>
</reference>
<accession>I4AQ27</accession>
<evidence type="ECO:0000256" key="10">
    <source>
        <dbReference type="ARBA" id="ARBA00022884"/>
    </source>
</evidence>
<evidence type="ECO:0000256" key="5">
    <source>
        <dbReference type="ARBA" id="ARBA00022723"/>
    </source>
</evidence>
<evidence type="ECO:0000256" key="11">
    <source>
        <dbReference type="RuleBase" id="RU003953"/>
    </source>
</evidence>
<evidence type="ECO:0000259" key="14">
    <source>
        <dbReference type="Pfam" id="PF12627"/>
    </source>
</evidence>
<organism evidence="15 16">
    <name type="scientific">Bernardetia litoralis (strain ATCC 23117 / DSM 6794 / NBRC 15988 / NCIMB 1366 / Fx l1 / Sio-4)</name>
    <name type="common">Flexibacter litoralis</name>
    <dbReference type="NCBI Taxonomy" id="880071"/>
    <lineage>
        <taxon>Bacteria</taxon>
        <taxon>Pseudomonadati</taxon>
        <taxon>Bacteroidota</taxon>
        <taxon>Cytophagia</taxon>
        <taxon>Cytophagales</taxon>
        <taxon>Bernardetiaceae</taxon>
        <taxon>Bernardetia</taxon>
    </lineage>
</organism>
<dbReference type="Gene3D" id="3.30.460.10">
    <property type="entry name" value="Beta Polymerase, domain 2"/>
    <property type="match status" value="1"/>
</dbReference>
<dbReference type="Proteomes" id="UP000006054">
    <property type="component" value="Chromosome"/>
</dbReference>
<feature type="domain" description="Poly A polymerase head" evidence="12">
    <location>
        <begin position="37"/>
        <end position="176"/>
    </location>
</feature>
<sequence length="493" mass="56731">MKTTETKQPTELTELLNETSIFEWIKNSADALNLQTFVIGGFVRDFLLKRKKEIKDIDIVCIGSGITLAKHVAKSYGKANNIFVNVSIFKRFGTAMITLEDQQTKQKIEVEFVGARKESYDFDSRKPTVEEGTLEDDQKRRDFTINALAVSLNEETYGNFLDPFDGLKDLRKKIIRTPLAPEKTFSDDPLRMLRAVRFASQLGFDIEVNTFEALSTQKERIKIISQERITTELNKIILSNPPSYGFKLLYQCGLLKLIFSEMTDLHGVEYIDGKGHKDNFYHTLQVLDNVAKVSDDLWLRWAAILHDIAKPATKRFHPKAGWTFHGHEDKGARMTPYIFKKLRLPLDAKMRFVQKLVRLHLRPIALVKKTITDSAIRRLLFEAGEDTESLMALCRADITSKDHNRVQRYLQNFDKVEKRMAEVEEKDQLRTFQPVIDGETIMKTFNLKPSAEVGKIKIAIREAILEGEIRNEYEEAFNFMIKEGNKLGLKEVS</sequence>
<dbReference type="Gene3D" id="1.10.3090.10">
    <property type="entry name" value="cca-adding enzyme, domain 2"/>
    <property type="match status" value="1"/>
</dbReference>
<evidence type="ECO:0000256" key="4">
    <source>
        <dbReference type="ARBA" id="ARBA00022695"/>
    </source>
</evidence>